<dbReference type="PATRIC" id="fig|1441095.3.peg.3428"/>
<dbReference type="InterPro" id="IPR020625">
    <property type="entry name" value="Schiff_base-form_aldolases_AS"/>
</dbReference>
<evidence type="ECO:0000256" key="4">
    <source>
        <dbReference type="ARBA" id="ARBA00012086"/>
    </source>
</evidence>
<evidence type="ECO:0000256" key="3">
    <source>
        <dbReference type="ARBA" id="ARBA00007592"/>
    </source>
</evidence>
<evidence type="ECO:0000313" key="17">
    <source>
        <dbReference type="Proteomes" id="UP000067625"/>
    </source>
</evidence>
<keyword evidence="6" id="KW-0028">Amino-acid biosynthesis</keyword>
<dbReference type="PRINTS" id="PR00146">
    <property type="entry name" value="DHPICSNTHASE"/>
</dbReference>
<dbReference type="NCBIfam" id="TIGR00674">
    <property type="entry name" value="dapA"/>
    <property type="match status" value="1"/>
</dbReference>
<evidence type="ECO:0000256" key="6">
    <source>
        <dbReference type="ARBA" id="ARBA00022605"/>
    </source>
</evidence>
<evidence type="ECO:0000313" key="16">
    <source>
        <dbReference type="EMBL" id="ALC82844.1"/>
    </source>
</evidence>
<organism evidence="16 17">
    <name type="scientific">Bacillus gobiensis</name>
    <dbReference type="NCBI Taxonomy" id="1441095"/>
    <lineage>
        <taxon>Bacteria</taxon>
        <taxon>Bacillati</taxon>
        <taxon>Bacillota</taxon>
        <taxon>Bacilli</taxon>
        <taxon>Bacillales</taxon>
        <taxon>Bacillaceae</taxon>
        <taxon>Bacillus</taxon>
    </lineage>
</organism>
<comment type="function">
    <text evidence="1">Catalyzes the condensation of (S)-aspartate-beta-semialdehyde [(S)-ASA] and pyruvate to 4-hydroxy-tetrahydrodipicolinate (HTPA).</text>
</comment>
<name>A0A0M5JC21_9BACI</name>
<dbReference type="GO" id="GO:0009089">
    <property type="term" value="P:lysine biosynthetic process via diaminopimelate"/>
    <property type="evidence" value="ECO:0007669"/>
    <property type="project" value="UniProtKB-UniRule"/>
</dbReference>
<dbReference type="PANTHER" id="PTHR12128:SF66">
    <property type="entry name" value="4-HYDROXY-2-OXOGLUTARATE ALDOLASE, MITOCHONDRIAL"/>
    <property type="match status" value="1"/>
</dbReference>
<comment type="catalytic activity">
    <reaction evidence="11">
        <text>L-aspartate 4-semialdehyde + pyruvate = (2S,4S)-4-hydroxy-2,3,4,5-tetrahydrodipicolinate + H2O + H(+)</text>
        <dbReference type="Rhea" id="RHEA:34171"/>
        <dbReference type="ChEBI" id="CHEBI:15361"/>
        <dbReference type="ChEBI" id="CHEBI:15377"/>
        <dbReference type="ChEBI" id="CHEBI:15378"/>
        <dbReference type="ChEBI" id="CHEBI:67139"/>
        <dbReference type="ChEBI" id="CHEBI:537519"/>
        <dbReference type="EC" id="4.3.3.7"/>
    </reaction>
</comment>
<evidence type="ECO:0000256" key="9">
    <source>
        <dbReference type="ARBA" id="ARBA00023239"/>
    </source>
</evidence>
<keyword evidence="17" id="KW-1185">Reference proteome</keyword>
<feature type="active site" description="Proton donor/acceptor" evidence="14">
    <location>
        <position position="134"/>
    </location>
</feature>
<evidence type="ECO:0000256" key="8">
    <source>
        <dbReference type="ARBA" id="ARBA00023154"/>
    </source>
</evidence>
<dbReference type="GO" id="GO:0008840">
    <property type="term" value="F:4-hydroxy-tetrahydrodipicolinate synthase activity"/>
    <property type="evidence" value="ECO:0007669"/>
    <property type="project" value="UniProtKB-UniRule"/>
</dbReference>
<evidence type="ECO:0000256" key="2">
    <source>
        <dbReference type="ARBA" id="ARBA00005120"/>
    </source>
</evidence>
<dbReference type="InterPro" id="IPR002220">
    <property type="entry name" value="DapA-like"/>
</dbReference>
<dbReference type="SMART" id="SM01130">
    <property type="entry name" value="DHDPS"/>
    <property type="match status" value="1"/>
</dbReference>
<evidence type="ECO:0000256" key="15">
    <source>
        <dbReference type="PIRSR" id="PIRSR001365-2"/>
    </source>
</evidence>
<evidence type="ECO:0000256" key="7">
    <source>
        <dbReference type="ARBA" id="ARBA00022915"/>
    </source>
</evidence>
<dbReference type="GO" id="GO:0019877">
    <property type="term" value="P:diaminopimelate biosynthetic process"/>
    <property type="evidence" value="ECO:0007669"/>
    <property type="project" value="UniProtKB-KW"/>
</dbReference>
<evidence type="ECO:0000256" key="13">
    <source>
        <dbReference type="PIRNR" id="PIRNR001365"/>
    </source>
</evidence>
<keyword evidence="9 13" id="KW-0456">Lyase</keyword>
<keyword evidence="8" id="KW-0457">Lysine biosynthesis</keyword>
<dbReference type="AlphaFoldDB" id="A0A0M5JC21"/>
<dbReference type="OrthoDB" id="9771791at2"/>
<keyword evidence="5" id="KW-0963">Cytoplasm</keyword>
<evidence type="ECO:0000256" key="10">
    <source>
        <dbReference type="ARBA" id="ARBA00023270"/>
    </source>
</evidence>
<sequence>MAFVPYSVAMVTPFTRSGSIDEDAISSLIDFYQKKKVPALLICGSTGEQHSMTVEERKMLYRLARKHSSRELQLYAGVAAVQTKDSVELASAAEQAGMNGIMLGMPPYVRVSQEEALSYIKKIAEVCSLPILLYNNPLRTAVDLHAETIAKIMKEVPQVIAVKETGDPNKARVIKQLTGEKTAVFSGIDLEISAHFSIGYDGLTSVIGNLFPEEMNEVVKFLMQGNKEEAEQLLERVKPVAQALTGMSSPTGMKYAMRKLGIAGGYAREPLGCEPIEGMEAIDLALSAYFKAASS</sequence>
<proteinExistence type="inferred from homology"/>
<dbReference type="EMBL" id="CP012600">
    <property type="protein sequence ID" value="ALC82844.1"/>
    <property type="molecule type" value="Genomic_DNA"/>
</dbReference>
<comment type="pathway">
    <text evidence="2">Amino-acid biosynthesis; L-lysine biosynthesis via DAP pathway; (S)-tetrahydrodipicolinate from L-aspartate: step 3/4.</text>
</comment>
<gene>
    <name evidence="16" type="ORF">AM592_15545</name>
</gene>
<evidence type="ECO:0000256" key="5">
    <source>
        <dbReference type="ARBA" id="ARBA00022490"/>
    </source>
</evidence>
<dbReference type="PROSITE" id="PS00666">
    <property type="entry name" value="DHDPS_2"/>
    <property type="match status" value="1"/>
</dbReference>
<reference evidence="16 17" key="2">
    <citation type="journal article" date="2016" name="Int. J. Syst. Evol. Microbiol.">
        <title>Bacillus gobiensis sp. nov., isolated from a soil sample.</title>
        <authorList>
            <person name="Liu B."/>
            <person name="Liu G.H."/>
            <person name="Cetin S."/>
            <person name="Schumann P."/>
            <person name="Pan Z.Z."/>
            <person name="Chen Q.Q."/>
        </authorList>
    </citation>
    <scope>NUCLEOTIDE SEQUENCE [LARGE SCALE GENOMIC DNA]</scope>
    <source>
        <strain evidence="16 17">FJAT-4402</strain>
    </source>
</reference>
<protein>
    <recommendedName>
        <fullName evidence="4 12">4-hydroxy-tetrahydrodipicolinate synthase</fullName>
        <ecNumber evidence="4 12">4.3.3.7</ecNumber>
    </recommendedName>
</protein>
<evidence type="ECO:0000256" key="11">
    <source>
        <dbReference type="ARBA" id="ARBA00047836"/>
    </source>
</evidence>
<keyword evidence="7" id="KW-0220">Diaminopimelate biosynthesis</keyword>
<dbReference type="Gene3D" id="3.20.20.70">
    <property type="entry name" value="Aldolase class I"/>
    <property type="match status" value="1"/>
</dbReference>
<dbReference type="STRING" id="1441095.AM592_15545"/>
<dbReference type="InterPro" id="IPR013785">
    <property type="entry name" value="Aldolase_TIM"/>
</dbReference>
<dbReference type="EC" id="4.3.3.7" evidence="4 12"/>
<dbReference type="RefSeq" id="WP_053604657.1">
    <property type="nucleotide sequence ID" value="NZ_CP012600.1"/>
</dbReference>
<accession>A0A0M5JC21</accession>
<feature type="active site" description="Schiff-base intermediate with substrate" evidence="14">
    <location>
        <position position="163"/>
    </location>
</feature>
<comment type="similarity">
    <text evidence="3 13">Belongs to the DapA family.</text>
</comment>
<reference evidence="17" key="1">
    <citation type="submission" date="2015-08" db="EMBL/GenBank/DDBJ databases">
        <title>Genome sequencing project for genomic taxonomy and phylogenomics of Bacillus-like bacteria.</title>
        <authorList>
            <person name="Liu B."/>
            <person name="Wang J."/>
            <person name="Zhu Y."/>
            <person name="Liu G."/>
            <person name="Chen Q."/>
            <person name="Chen Z."/>
            <person name="Lan J."/>
            <person name="Che J."/>
            <person name="Ge C."/>
            <person name="Shi H."/>
            <person name="Pan Z."/>
            <person name="Liu X."/>
        </authorList>
    </citation>
    <scope>NUCLEOTIDE SEQUENCE [LARGE SCALE GENOMIC DNA]</scope>
    <source>
        <strain evidence="17">FJAT-4402</strain>
    </source>
</reference>
<dbReference type="InterPro" id="IPR005263">
    <property type="entry name" value="DapA"/>
</dbReference>
<evidence type="ECO:0000256" key="14">
    <source>
        <dbReference type="PIRSR" id="PIRSR001365-1"/>
    </source>
</evidence>
<dbReference type="Pfam" id="PF00701">
    <property type="entry name" value="DHDPS"/>
    <property type="match status" value="1"/>
</dbReference>
<feature type="binding site" evidence="15">
    <location>
        <position position="46"/>
    </location>
    <ligand>
        <name>pyruvate</name>
        <dbReference type="ChEBI" id="CHEBI:15361"/>
    </ligand>
</feature>
<evidence type="ECO:0000256" key="1">
    <source>
        <dbReference type="ARBA" id="ARBA00003294"/>
    </source>
</evidence>
<evidence type="ECO:0000256" key="12">
    <source>
        <dbReference type="NCBIfam" id="TIGR00674"/>
    </source>
</evidence>
<dbReference type="CDD" id="cd00408">
    <property type="entry name" value="DHDPS-like"/>
    <property type="match status" value="1"/>
</dbReference>
<dbReference type="UniPathway" id="UPA00034">
    <property type="reaction ID" value="UER00017"/>
</dbReference>
<keyword evidence="10" id="KW-0704">Schiff base</keyword>
<dbReference type="Proteomes" id="UP000067625">
    <property type="component" value="Chromosome"/>
</dbReference>
<dbReference type="PIRSF" id="PIRSF001365">
    <property type="entry name" value="DHDPS"/>
    <property type="match status" value="1"/>
</dbReference>
<dbReference type="PANTHER" id="PTHR12128">
    <property type="entry name" value="DIHYDRODIPICOLINATE SYNTHASE"/>
    <property type="match status" value="1"/>
</dbReference>
<dbReference type="SUPFAM" id="SSF51569">
    <property type="entry name" value="Aldolase"/>
    <property type="match status" value="1"/>
</dbReference>